<evidence type="ECO:0000313" key="3">
    <source>
        <dbReference type="Proteomes" id="UP000562929"/>
    </source>
</evidence>
<dbReference type="InterPro" id="IPR042184">
    <property type="entry name" value="YqeY/Aim41_N"/>
</dbReference>
<dbReference type="PANTHER" id="PTHR28055">
    <property type="entry name" value="ALTERED INHERITANCE OF MITOCHONDRIA PROTEIN 41, MITOCHONDRIAL"/>
    <property type="match status" value="1"/>
</dbReference>
<dbReference type="InterPro" id="IPR003789">
    <property type="entry name" value="Asn/Gln_tRNA_amidoTrase-B-like"/>
</dbReference>
<protein>
    <recommendedName>
        <fullName evidence="1">Altered inheritance of mitochondria protein 41</fullName>
    </recommendedName>
</protein>
<evidence type="ECO:0000313" key="2">
    <source>
        <dbReference type="EMBL" id="KAF4592548.1"/>
    </source>
</evidence>
<keyword evidence="3" id="KW-1185">Reference proteome</keyword>
<comment type="caution">
    <text evidence="2">The sequence shown here is derived from an EMBL/GenBank/DDBJ whole genome shotgun (WGS) entry which is preliminary data.</text>
</comment>
<dbReference type="OrthoDB" id="538640at2759"/>
<dbReference type="PANTHER" id="PTHR28055:SF1">
    <property type="entry name" value="ALTERED INHERITANCE OF MITOCHONDRIA PROTEIN 41, MITOCHONDRIAL"/>
    <property type="match status" value="1"/>
</dbReference>
<dbReference type="InterPro" id="IPR019004">
    <property type="entry name" value="YqeY/Aim41"/>
</dbReference>
<name>A0A8H4QB49_9HYPO</name>
<dbReference type="InterPro" id="IPR023168">
    <property type="entry name" value="GatB_Yqey_C_2"/>
</dbReference>
<sequence length="194" mass="20965">MYLHFRLVRPLRQTVRTNALRSFSTGVSEGSQSPPPPPPPPLLLKLKGELKTAMRAKDTPRLNILRAILAANTNASKTKTPITTDVQVVSLMRKLYATAVEAVDEAKAAARQDLVEAEEKQMAILTEFITGSGVQTVGKAELNDLIREALDASKAAGTATKATMGDVMKRLTGALEGKDVDKGELRRMVQELTG</sequence>
<proteinExistence type="inferred from homology"/>
<dbReference type="Gene3D" id="1.10.1510.10">
    <property type="entry name" value="Uncharacterised protein YqeY/AIM41 PF09424, N-terminal domain"/>
    <property type="match status" value="1"/>
</dbReference>
<evidence type="ECO:0000256" key="1">
    <source>
        <dbReference type="RuleBase" id="RU365099"/>
    </source>
</evidence>
<dbReference type="AlphaFoldDB" id="A0A8H4QB49"/>
<keyword evidence="1" id="KW-0496">Mitochondrion</keyword>
<dbReference type="GO" id="GO:0016884">
    <property type="term" value="F:carbon-nitrogen ligase activity, with glutamine as amido-N-donor"/>
    <property type="evidence" value="ECO:0007669"/>
    <property type="project" value="UniProtKB-UniRule"/>
</dbReference>
<comment type="subcellular location">
    <subcellularLocation>
        <location evidence="1">Mitochondrion</location>
    </subcellularLocation>
</comment>
<comment type="similarity">
    <text evidence="1">Belongs to the AIM41 family.</text>
</comment>
<reference evidence="2 3" key="1">
    <citation type="journal article" date="2020" name="G3 (Bethesda)">
        <title>Genetic Underpinnings of Host Manipulation by Ophiocordyceps as Revealed by Comparative Transcriptomics.</title>
        <authorList>
            <person name="Will I."/>
            <person name="Das B."/>
            <person name="Trinh T."/>
            <person name="Brachmann A."/>
            <person name="Ohm R.A."/>
            <person name="de Bekker C."/>
        </authorList>
    </citation>
    <scope>NUCLEOTIDE SEQUENCE [LARGE SCALE GENOMIC DNA]</scope>
    <source>
        <strain evidence="2 3">EC05</strain>
    </source>
</reference>
<dbReference type="SUPFAM" id="SSF89095">
    <property type="entry name" value="GatB/YqeY motif"/>
    <property type="match status" value="1"/>
</dbReference>
<gene>
    <name evidence="1" type="primary">AIM41</name>
    <name evidence="2" type="ORF">GQ602_002847</name>
</gene>
<dbReference type="Gene3D" id="1.10.10.410">
    <property type="match status" value="1"/>
</dbReference>
<accession>A0A8H4QB49</accession>
<dbReference type="Pfam" id="PF09424">
    <property type="entry name" value="YqeY"/>
    <property type="match status" value="1"/>
</dbReference>
<dbReference type="GO" id="GO:0005739">
    <property type="term" value="C:mitochondrion"/>
    <property type="evidence" value="ECO:0007669"/>
    <property type="project" value="UniProtKB-SubCell"/>
</dbReference>
<dbReference type="Proteomes" id="UP000562929">
    <property type="component" value="Unassembled WGS sequence"/>
</dbReference>
<dbReference type="EMBL" id="JAACLJ010000002">
    <property type="protein sequence ID" value="KAF4592548.1"/>
    <property type="molecule type" value="Genomic_DNA"/>
</dbReference>
<organism evidence="2 3">
    <name type="scientific">Ophiocordyceps camponoti-floridani</name>
    <dbReference type="NCBI Taxonomy" id="2030778"/>
    <lineage>
        <taxon>Eukaryota</taxon>
        <taxon>Fungi</taxon>
        <taxon>Dikarya</taxon>
        <taxon>Ascomycota</taxon>
        <taxon>Pezizomycotina</taxon>
        <taxon>Sordariomycetes</taxon>
        <taxon>Hypocreomycetidae</taxon>
        <taxon>Hypocreales</taxon>
        <taxon>Ophiocordycipitaceae</taxon>
        <taxon>Ophiocordyceps</taxon>
    </lineage>
</organism>